<dbReference type="GO" id="GO:0004523">
    <property type="term" value="F:RNA-DNA hybrid ribonuclease activity"/>
    <property type="evidence" value="ECO:0007669"/>
    <property type="project" value="InterPro"/>
</dbReference>
<dbReference type="CDD" id="cd06222">
    <property type="entry name" value="RNase_H_like"/>
    <property type="match status" value="1"/>
</dbReference>
<evidence type="ECO:0000313" key="2">
    <source>
        <dbReference type="EMBL" id="ABN08796.1"/>
    </source>
</evidence>
<dbReference type="EMBL" id="AC160516">
    <property type="protein sequence ID" value="ABN08796.1"/>
    <property type="molecule type" value="Genomic_DNA"/>
</dbReference>
<dbReference type="InterPro" id="IPR002156">
    <property type="entry name" value="RNaseH_domain"/>
</dbReference>
<accession>A2Q596</accession>
<dbReference type="SUPFAM" id="SSF53098">
    <property type="entry name" value="Ribonuclease H-like"/>
    <property type="match status" value="1"/>
</dbReference>
<dbReference type="InterPro" id="IPR053151">
    <property type="entry name" value="RNase_H-like"/>
</dbReference>
<dbReference type="Pfam" id="PF13456">
    <property type="entry name" value="RVT_3"/>
    <property type="match status" value="1"/>
</dbReference>
<dbReference type="InterPro" id="IPR036397">
    <property type="entry name" value="RNaseH_sf"/>
</dbReference>
<reference evidence="2" key="1">
    <citation type="submission" date="2005-04" db="EMBL/GenBank/DDBJ databases">
        <authorList>
            <person name="Town C.D."/>
        </authorList>
    </citation>
    <scope>NUCLEOTIDE SEQUENCE</scope>
</reference>
<dbReference type="PANTHER" id="PTHR47723">
    <property type="entry name" value="OS05G0353850 PROTEIN"/>
    <property type="match status" value="1"/>
</dbReference>
<dbReference type="Gene3D" id="3.30.420.10">
    <property type="entry name" value="Ribonuclease H-like superfamily/Ribonuclease H"/>
    <property type="match status" value="1"/>
</dbReference>
<feature type="domain" description="RNase H type-1" evidence="1">
    <location>
        <begin position="57"/>
        <end position="186"/>
    </location>
</feature>
<sequence>MTTLFNIILAEVKMSFSLCMIKGNSAMQDYKVAKLFNIPFKVKRVTPHLDIIWKPPIGDIVKINCDGSSVGRHPCGSIGIVIRDSNHHFLGAISSNIGNATPLEAEFCAGMMAMEKAQEMQLMHVCLETDSLKVVNAFNKGLGVPWQMRARWQNCWDFCDSISCSCVHILREGNMVADALAKHGQGLSLYYTQLWTSPPPFIYHLLLRDRLGLPYTRIDVT</sequence>
<name>A2Q596_MEDTR</name>
<dbReference type="AlphaFoldDB" id="A2Q596"/>
<dbReference type="InterPro" id="IPR012337">
    <property type="entry name" value="RNaseH-like_sf"/>
</dbReference>
<dbReference type="ProMEX" id="A2Q596"/>
<reference evidence="2" key="2">
    <citation type="submission" date="2007-03" db="EMBL/GenBank/DDBJ databases">
        <authorList>
            <consortium name="The International Medicago Genome Annotation Group"/>
        </authorList>
    </citation>
    <scope>NUCLEOTIDE SEQUENCE</scope>
</reference>
<dbReference type="GO" id="GO:0003676">
    <property type="term" value="F:nucleic acid binding"/>
    <property type="evidence" value="ECO:0007669"/>
    <property type="project" value="InterPro"/>
</dbReference>
<dbReference type="InterPro" id="IPR044730">
    <property type="entry name" value="RNase_H-like_dom_plant"/>
</dbReference>
<dbReference type="PROSITE" id="PS50879">
    <property type="entry name" value="RNASE_H_1"/>
    <property type="match status" value="1"/>
</dbReference>
<evidence type="ECO:0000259" key="1">
    <source>
        <dbReference type="PROSITE" id="PS50879"/>
    </source>
</evidence>
<gene>
    <name evidence="2" type="ORF">MtrDRAFT_AC160516g55v2</name>
</gene>
<dbReference type="PANTHER" id="PTHR47723:SF23">
    <property type="entry name" value="REVERSE TRANSCRIPTASE-LIKE PROTEIN"/>
    <property type="match status" value="1"/>
</dbReference>
<organism evidence="2">
    <name type="scientific">Medicago truncatula</name>
    <name type="common">Barrel medic</name>
    <name type="synonym">Medicago tribuloides</name>
    <dbReference type="NCBI Taxonomy" id="3880"/>
    <lineage>
        <taxon>Eukaryota</taxon>
        <taxon>Viridiplantae</taxon>
        <taxon>Streptophyta</taxon>
        <taxon>Embryophyta</taxon>
        <taxon>Tracheophyta</taxon>
        <taxon>Spermatophyta</taxon>
        <taxon>Magnoliopsida</taxon>
        <taxon>eudicotyledons</taxon>
        <taxon>Gunneridae</taxon>
        <taxon>Pentapetalae</taxon>
        <taxon>rosids</taxon>
        <taxon>fabids</taxon>
        <taxon>Fabales</taxon>
        <taxon>Fabaceae</taxon>
        <taxon>Papilionoideae</taxon>
        <taxon>50 kb inversion clade</taxon>
        <taxon>NPAAA clade</taxon>
        <taxon>Hologalegina</taxon>
        <taxon>IRL clade</taxon>
        <taxon>Trifolieae</taxon>
        <taxon>Medicago</taxon>
    </lineage>
</organism>
<protein>
    <submittedName>
        <fullName evidence="2">Ribonuclease H</fullName>
    </submittedName>
</protein>
<proteinExistence type="predicted"/>